<dbReference type="Pfam" id="PF03780">
    <property type="entry name" value="Asp23"/>
    <property type="match status" value="1"/>
</dbReference>
<evidence type="ECO:0000256" key="1">
    <source>
        <dbReference type="ARBA" id="ARBA00005721"/>
    </source>
</evidence>
<accession>A0A4P7QDJ6</accession>
<keyword evidence="4" id="KW-1185">Reference proteome</keyword>
<protein>
    <recommendedName>
        <fullName evidence="5">Asp23/Gls24 family envelope stress response protein</fullName>
    </recommendedName>
</protein>
<dbReference type="EMBL" id="CP039247">
    <property type="protein sequence ID" value="QCB27681.1"/>
    <property type="molecule type" value="Genomic_DNA"/>
</dbReference>
<evidence type="ECO:0000256" key="2">
    <source>
        <dbReference type="SAM" id="MobiDB-lite"/>
    </source>
</evidence>
<gene>
    <name evidence="3" type="ORF">CENDO_01915</name>
</gene>
<feature type="region of interest" description="Disordered" evidence="2">
    <location>
        <begin position="1"/>
        <end position="25"/>
    </location>
</feature>
<dbReference type="KEGG" id="cee:CENDO_01915"/>
<dbReference type="RefSeq" id="WP_136140518.1">
    <property type="nucleotide sequence ID" value="NZ_CP039247.1"/>
</dbReference>
<proteinExistence type="inferred from homology"/>
<sequence>MTSPAAPETGTGEDPANQSSIGDHGGTAFSMRAVERLVAAAIKTVPGIATVDSKLGGFSRRAYPRVAVQLDPEANVAAVDCAIATVWPSPITDVSVAVQDAVAEAIDAYLGFKTTRVNVAIGRTVPGKRVSQQDLAARPVAAARAPQVTPTNVWQPQVKRRVSLKPVVVKHPLGISSPTIAPRAEVRSPSVSDIAPVEVRTIGTPNPAPVRSVSAPEPQELVPVSRPKPMQTRPVSVPKASPLKPVTVRPSNPVRVQAPRPQPLRAIEVRPLKLKDIRVEPTRIRTQPGGRHE</sequence>
<dbReference type="OrthoDB" id="4425844at2"/>
<comment type="similarity">
    <text evidence="1">Belongs to the asp23 family.</text>
</comment>
<dbReference type="InterPro" id="IPR005531">
    <property type="entry name" value="Asp23"/>
</dbReference>
<name>A0A4P7QDJ6_9CORY</name>
<evidence type="ECO:0000313" key="3">
    <source>
        <dbReference type="EMBL" id="QCB27681.1"/>
    </source>
</evidence>
<reference evidence="3 4" key="1">
    <citation type="submission" date="2019-04" db="EMBL/GenBank/DDBJ databases">
        <title>Corynebacterium endometrii sp. nov., isolated from the uterus of a cow with endometritis.</title>
        <authorList>
            <person name="Ballas P."/>
            <person name="Ruckert C."/>
            <person name="Wagener K."/>
            <person name="Drillich M."/>
            <person name="Kaempfer P."/>
            <person name="Busse H.-J."/>
            <person name="Ehling-Schulz M."/>
        </authorList>
    </citation>
    <scope>NUCLEOTIDE SEQUENCE [LARGE SCALE GENOMIC DNA]</scope>
    <source>
        <strain evidence="3 4">LMM-1653</strain>
    </source>
</reference>
<organism evidence="3 4">
    <name type="scientific">Corynebacterium endometrii</name>
    <dbReference type="NCBI Taxonomy" id="2488819"/>
    <lineage>
        <taxon>Bacteria</taxon>
        <taxon>Bacillati</taxon>
        <taxon>Actinomycetota</taxon>
        <taxon>Actinomycetes</taxon>
        <taxon>Mycobacteriales</taxon>
        <taxon>Corynebacteriaceae</taxon>
        <taxon>Corynebacterium</taxon>
    </lineage>
</organism>
<evidence type="ECO:0008006" key="5">
    <source>
        <dbReference type="Google" id="ProtNLM"/>
    </source>
</evidence>
<dbReference type="Proteomes" id="UP000296352">
    <property type="component" value="Chromosome"/>
</dbReference>
<dbReference type="AlphaFoldDB" id="A0A4P7QDJ6"/>
<evidence type="ECO:0000313" key="4">
    <source>
        <dbReference type="Proteomes" id="UP000296352"/>
    </source>
</evidence>
<feature type="region of interest" description="Disordered" evidence="2">
    <location>
        <begin position="202"/>
        <end position="262"/>
    </location>
</feature>